<keyword evidence="2" id="KW-1185">Reference proteome</keyword>
<name>A0ABY5D3I2_9ACTN</name>
<evidence type="ECO:0000313" key="2">
    <source>
        <dbReference type="Proteomes" id="UP001055940"/>
    </source>
</evidence>
<sequence>MQNPIPSPRPSSDPLYRTLPCRQPLVGPACVTCVHPSCRERRAERLPRLGGHRSEYASEHTQAARVQARYRHLVIWWGEATRSFWVATPTGLEEAADLDALLVLLWPHTDPPTTRPWAQNLGRPSVPAAV</sequence>
<dbReference type="EMBL" id="CP099837">
    <property type="protein sequence ID" value="USY18947.1"/>
    <property type="molecule type" value="Genomic_DNA"/>
</dbReference>
<dbReference type="Proteomes" id="UP001055940">
    <property type="component" value="Chromosome"/>
</dbReference>
<reference evidence="1" key="1">
    <citation type="submission" date="2022-06" db="EMBL/GenBank/DDBJ databases">
        <authorList>
            <person name="Ping M."/>
        </authorList>
    </citation>
    <scope>NUCLEOTIDE SEQUENCE</scope>
    <source>
        <strain evidence="1">JCM11759T</strain>
    </source>
</reference>
<gene>
    <name evidence="1" type="ORF">NE857_27335</name>
</gene>
<protein>
    <submittedName>
        <fullName evidence="1">Uncharacterized protein</fullName>
    </submittedName>
</protein>
<dbReference type="RefSeq" id="WP_254418249.1">
    <property type="nucleotide sequence ID" value="NZ_BAAAJB010000012.1"/>
</dbReference>
<accession>A0ABY5D3I2</accession>
<proteinExistence type="predicted"/>
<evidence type="ECO:0000313" key="1">
    <source>
        <dbReference type="EMBL" id="USY18947.1"/>
    </source>
</evidence>
<organism evidence="1 2">
    <name type="scientific">Nocardiopsis exhalans</name>
    <dbReference type="NCBI Taxonomy" id="163604"/>
    <lineage>
        <taxon>Bacteria</taxon>
        <taxon>Bacillati</taxon>
        <taxon>Actinomycetota</taxon>
        <taxon>Actinomycetes</taxon>
        <taxon>Streptosporangiales</taxon>
        <taxon>Nocardiopsidaceae</taxon>
        <taxon>Nocardiopsis</taxon>
    </lineage>
</organism>